<gene>
    <name evidence="1" type="ORF">SAMN05216537_1107</name>
</gene>
<dbReference type="AlphaFoldDB" id="A0A1H5V8E2"/>
<proteinExistence type="predicted"/>
<dbReference type="EMBL" id="FNUL01000010">
    <property type="protein sequence ID" value="SEF83031.1"/>
    <property type="molecule type" value="Genomic_DNA"/>
</dbReference>
<reference evidence="1 2" key="1">
    <citation type="submission" date="2016-10" db="EMBL/GenBank/DDBJ databases">
        <authorList>
            <person name="de Groot N.N."/>
        </authorList>
    </citation>
    <scope>NUCLEOTIDE SEQUENCE [LARGE SCALE GENOMIC DNA]</scope>
    <source>
        <strain evidence="1 2">D15d</strain>
    </source>
</reference>
<accession>A0A1H5V8E2</accession>
<sequence>MIVSVIRLAYYINFNDQEKNQEIDSLKDLMRSLGYLLDRQDKKGIIYNSKYWIGLITQYHGDSINLPYEELRRSADKDLADCFIELIFGYIINGYIDYVKEGLFINEIGNTYSVRDDIYVYKIMTIHCML</sequence>
<organism evidence="1 2">
    <name type="scientific">Lachnospira multipara</name>
    <dbReference type="NCBI Taxonomy" id="28051"/>
    <lineage>
        <taxon>Bacteria</taxon>
        <taxon>Bacillati</taxon>
        <taxon>Bacillota</taxon>
        <taxon>Clostridia</taxon>
        <taxon>Lachnospirales</taxon>
        <taxon>Lachnospiraceae</taxon>
        <taxon>Lachnospira</taxon>
    </lineage>
</organism>
<keyword evidence="2" id="KW-1185">Reference proteome</keyword>
<protein>
    <submittedName>
        <fullName evidence="1">Uncharacterized protein</fullName>
    </submittedName>
</protein>
<evidence type="ECO:0000313" key="2">
    <source>
        <dbReference type="Proteomes" id="UP000236726"/>
    </source>
</evidence>
<evidence type="ECO:0000313" key="1">
    <source>
        <dbReference type="EMBL" id="SEF83031.1"/>
    </source>
</evidence>
<dbReference type="Proteomes" id="UP000236726">
    <property type="component" value="Unassembled WGS sequence"/>
</dbReference>
<name>A0A1H5V8E2_9FIRM</name>